<evidence type="ECO:0000256" key="1">
    <source>
        <dbReference type="ARBA" id="ARBA00001974"/>
    </source>
</evidence>
<dbReference type="Pfam" id="PF01266">
    <property type="entry name" value="DAO"/>
    <property type="match status" value="1"/>
</dbReference>
<comment type="caution">
    <text evidence="7">The sequence shown here is derived from an EMBL/GenBank/DDBJ whole genome shotgun (WGS) entry which is preliminary data.</text>
</comment>
<evidence type="ECO:0000256" key="5">
    <source>
        <dbReference type="ARBA" id="ARBA00023002"/>
    </source>
</evidence>
<keyword evidence="3" id="KW-0285">Flavoprotein</keyword>
<sequence>MAETTSNQMLGTEYDVVVIGGGPMGLATAYECAKAGKTVVVYEKSVFFNQGGSSGDLVRMFRTAYTEDFMADLAVQSMSLWDELEREVGCPLRHMSGLLNFGDPTYTDGPEGTLEGPIPNLERHGMAYRRLTHGEIQAENPFYNLPDNYIGLDIPDNGVINVPLLTSSLYNLCVKYGVHLHQYADAKRIEVKTSDPKGEWIVTVEMGNPRGHGFAPVPHQTIAKKIAITCGAFVNHILAPSFNFTLDLTIWEMASMYFQMDMNVQFPKMWFQFALDTPAASGDGPGISNLFYGFPAIPWGPPNAARIAVDAPGRVIKDPEQRTPNFIPPENIENVRRWVSAHVAGVGSSPVPVFSCECLQTNVFDNMFVLDHIPEHLLPPAACAAGLERTVAVFTAGWGMKFVPLVGRAMKELLLDGKTEFDVSRFKLDRSGEGGHTVNPGPHVAPLTTRNTVGYSGSALHR</sequence>
<evidence type="ECO:0000313" key="7">
    <source>
        <dbReference type="EMBL" id="KAF9473298.1"/>
    </source>
</evidence>
<dbReference type="OrthoDB" id="2219495at2759"/>
<dbReference type="InterPro" id="IPR006076">
    <property type="entry name" value="FAD-dep_OxRdtase"/>
</dbReference>
<dbReference type="Proteomes" id="UP000807469">
    <property type="component" value="Unassembled WGS sequence"/>
</dbReference>
<dbReference type="PANTHER" id="PTHR10961:SF7">
    <property type="entry name" value="FAD DEPENDENT OXIDOREDUCTASE DOMAIN-CONTAINING PROTEIN"/>
    <property type="match status" value="1"/>
</dbReference>
<dbReference type="SUPFAM" id="SSF54373">
    <property type="entry name" value="FAD-linked reductases, C-terminal domain"/>
    <property type="match status" value="1"/>
</dbReference>
<evidence type="ECO:0000259" key="6">
    <source>
        <dbReference type="Pfam" id="PF01266"/>
    </source>
</evidence>
<comment type="similarity">
    <text evidence="2">Belongs to the MSOX/MTOX family.</text>
</comment>
<dbReference type="Gene3D" id="3.50.50.60">
    <property type="entry name" value="FAD/NAD(P)-binding domain"/>
    <property type="match status" value="1"/>
</dbReference>
<keyword evidence="8" id="KW-1185">Reference proteome</keyword>
<dbReference type="PANTHER" id="PTHR10961">
    <property type="entry name" value="PEROXISOMAL SARCOSINE OXIDASE"/>
    <property type="match status" value="1"/>
</dbReference>
<accession>A0A9P5YP08</accession>
<organism evidence="7 8">
    <name type="scientific">Pholiota conissans</name>
    <dbReference type="NCBI Taxonomy" id="109636"/>
    <lineage>
        <taxon>Eukaryota</taxon>
        <taxon>Fungi</taxon>
        <taxon>Dikarya</taxon>
        <taxon>Basidiomycota</taxon>
        <taxon>Agaricomycotina</taxon>
        <taxon>Agaricomycetes</taxon>
        <taxon>Agaricomycetidae</taxon>
        <taxon>Agaricales</taxon>
        <taxon>Agaricineae</taxon>
        <taxon>Strophariaceae</taxon>
        <taxon>Pholiota</taxon>
    </lineage>
</organism>
<evidence type="ECO:0000256" key="2">
    <source>
        <dbReference type="ARBA" id="ARBA00010989"/>
    </source>
</evidence>
<evidence type="ECO:0000256" key="3">
    <source>
        <dbReference type="ARBA" id="ARBA00022630"/>
    </source>
</evidence>
<evidence type="ECO:0000256" key="4">
    <source>
        <dbReference type="ARBA" id="ARBA00022827"/>
    </source>
</evidence>
<protein>
    <submittedName>
        <fullName evidence="7">FAD/NAD(P)-binding domain-containing protein</fullName>
    </submittedName>
</protein>
<dbReference type="Gene3D" id="3.30.9.10">
    <property type="entry name" value="D-Amino Acid Oxidase, subunit A, domain 2"/>
    <property type="match status" value="1"/>
</dbReference>
<dbReference type="InterPro" id="IPR045170">
    <property type="entry name" value="MTOX"/>
</dbReference>
<keyword evidence="5" id="KW-0560">Oxidoreductase</keyword>
<proteinExistence type="inferred from homology"/>
<comment type="cofactor">
    <cofactor evidence="1">
        <name>FAD</name>
        <dbReference type="ChEBI" id="CHEBI:57692"/>
    </cofactor>
</comment>
<name>A0A9P5YP08_9AGAR</name>
<dbReference type="GO" id="GO:0008115">
    <property type="term" value="F:sarcosine oxidase activity"/>
    <property type="evidence" value="ECO:0007669"/>
    <property type="project" value="TreeGrafter"/>
</dbReference>
<gene>
    <name evidence="7" type="ORF">BDN70DRAFT_867575</name>
</gene>
<dbReference type="InterPro" id="IPR036188">
    <property type="entry name" value="FAD/NAD-bd_sf"/>
</dbReference>
<dbReference type="GO" id="GO:0050660">
    <property type="term" value="F:flavin adenine dinucleotide binding"/>
    <property type="evidence" value="ECO:0007669"/>
    <property type="project" value="InterPro"/>
</dbReference>
<dbReference type="EMBL" id="MU155454">
    <property type="protein sequence ID" value="KAF9473298.1"/>
    <property type="molecule type" value="Genomic_DNA"/>
</dbReference>
<reference evidence="7" key="1">
    <citation type="submission" date="2020-11" db="EMBL/GenBank/DDBJ databases">
        <authorList>
            <consortium name="DOE Joint Genome Institute"/>
            <person name="Ahrendt S."/>
            <person name="Riley R."/>
            <person name="Andreopoulos W."/>
            <person name="Labutti K."/>
            <person name="Pangilinan J."/>
            <person name="Ruiz-Duenas F.J."/>
            <person name="Barrasa J.M."/>
            <person name="Sanchez-Garcia M."/>
            <person name="Camarero S."/>
            <person name="Miyauchi S."/>
            <person name="Serrano A."/>
            <person name="Linde D."/>
            <person name="Babiker R."/>
            <person name="Drula E."/>
            <person name="Ayuso-Fernandez I."/>
            <person name="Pacheco R."/>
            <person name="Padilla G."/>
            <person name="Ferreira P."/>
            <person name="Barriuso J."/>
            <person name="Kellner H."/>
            <person name="Castanera R."/>
            <person name="Alfaro M."/>
            <person name="Ramirez L."/>
            <person name="Pisabarro A.G."/>
            <person name="Kuo A."/>
            <person name="Tritt A."/>
            <person name="Lipzen A."/>
            <person name="He G."/>
            <person name="Yan M."/>
            <person name="Ng V."/>
            <person name="Cullen D."/>
            <person name="Martin F."/>
            <person name="Rosso M.-N."/>
            <person name="Henrissat B."/>
            <person name="Hibbett D."/>
            <person name="Martinez A.T."/>
            <person name="Grigoriev I.V."/>
        </authorList>
    </citation>
    <scope>NUCLEOTIDE SEQUENCE</scope>
    <source>
        <strain evidence="7">CIRM-BRFM 674</strain>
    </source>
</reference>
<keyword evidence="4" id="KW-0274">FAD</keyword>
<evidence type="ECO:0000313" key="8">
    <source>
        <dbReference type="Proteomes" id="UP000807469"/>
    </source>
</evidence>
<dbReference type="SUPFAM" id="SSF51905">
    <property type="entry name" value="FAD/NAD(P)-binding domain"/>
    <property type="match status" value="1"/>
</dbReference>
<dbReference type="AlphaFoldDB" id="A0A9P5YP08"/>
<feature type="domain" description="FAD dependent oxidoreductase" evidence="6">
    <location>
        <begin position="15"/>
        <end position="413"/>
    </location>
</feature>